<feature type="compositionally biased region" description="Low complexity" evidence="1">
    <location>
        <begin position="219"/>
        <end position="230"/>
    </location>
</feature>
<feature type="region of interest" description="Disordered" evidence="1">
    <location>
        <begin position="147"/>
        <end position="230"/>
    </location>
</feature>
<keyword evidence="2" id="KW-1133">Transmembrane helix</keyword>
<reference evidence="4" key="2">
    <citation type="journal article" date="2018" name="Nat. Commun.">
        <title>Extreme sensitivity to ultraviolet light in the fungal pathogen causing white-nose syndrome of bats.</title>
        <authorList>
            <person name="Palmer J.M."/>
            <person name="Drees K.P."/>
            <person name="Foster J.T."/>
            <person name="Lindner D.L."/>
        </authorList>
    </citation>
    <scope>NUCLEOTIDE SEQUENCE [LARGE SCALE GENOMIC DNA]</scope>
    <source>
        <strain evidence="4">UAMH 10579</strain>
    </source>
</reference>
<protein>
    <submittedName>
        <fullName evidence="3">Uncharacterized protein</fullName>
    </submittedName>
</protein>
<feature type="compositionally biased region" description="Polar residues" evidence="1">
    <location>
        <begin position="174"/>
        <end position="183"/>
    </location>
</feature>
<keyword evidence="4" id="KW-1185">Reference proteome</keyword>
<evidence type="ECO:0000256" key="1">
    <source>
        <dbReference type="SAM" id="MobiDB-lite"/>
    </source>
</evidence>
<dbReference type="STRING" id="342668.A0A1B8GVV8"/>
<feature type="compositionally biased region" description="Basic and acidic residues" evidence="1">
    <location>
        <begin position="688"/>
        <end position="704"/>
    </location>
</feature>
<feature type="compositionally biased region" description="Basic and acidic residues" evidence="1">
    <location>
        <begin position="26"/>
        <end position="42"/>
    </location>
</feature>
<keyword evidence="2" id="KW-0812">Transmembrane</keyword>
<dbReference type="AlphaFoldDB" id="A0A1B8GVV8"/>
<accession>A0A1B8GVV8</accession>
<reference evidence="3 4" key="1">
    <citation type="submission" date="2016-03" db="EMBL/GenBank/DDBJ databases">
        <title>Comparative genomics of Pseudogymnoascus destructans, the fungus causing white-nose syndrome of bats.</title>
        <authorList>
            <person name="Palmer J.M."/>
            <person name="Drees K.P."/>
            <person name="Foster J.T."/>
            <person name="Lindner D.L."/>
        </authorList>
    </citation>
    <scope>NUCLEOTIDE SEQUENCE [LARGE SCALE GENOMIC DNA]</scope>
    <source>
        <strain evidence="3 4">UAMH 10579</strain>
    </source>
</reference>
<dbReference type="RefSeq" id="XP_018133689.1">
    <property type="nucleotide sequence ID" value="XM_018271311.2"/>
</dbReference>
<feature type="compositionally biased region" description="Low complexity" evidence="1">
    <location>
        <begin position="72"/>
        <end position="91"/>
    </location>
</feature>
<feature type="region of interest" description="Disordered" evidence="1">
    <location>
        <begin position="277"/>
        <end position="333"/>
    </location>
</feature>
<feature type="region of interest" description="Disordered" evidence="1">
    <location>
        <begin position="600"/>
        <end position="628"/>
    </location>
</feature>
<feature type="transmembrane region" description="Helical" evidence="2">
    <location>
        <begin position="403"/>
        <end position="423"/>
    </location>
</feature>
<keyword evidence="2" id="KW-0472">Membrane</keyword>
<feature type="compositionally biased region" description="Acidic residues" evidence="1">
    <location>
        <begin position="310"/>
        <end position="333"/>
    </location>
</feature>
<feature type="region of interest" description="Disordered" evidence="1">
    <location>
        <begin position="640"/>
        <end position="717"/>
    </location>
</feature>
<dbReference type="Proteomes" id="UP000091956">
    <property type="component" value="Unassembled WGS sequence"/>
</dbReference>
<gene>
    <name evidence="3" type="ORF">VE01_01795</name>
</gene>
<evidence type="ECO:0000256" key="2">
    <source>
        <dbReference type="SAM" id="Phobius"/>
    </source>
</evidence>
<dbReference type="EMBL" id="KV460210">
    <property type="protein sequence ID" value="OBT99956.1"/>
    <property type="molecule type" value="Genomic_DNA"/>
</dbReference>
<feature type="compositionally biased region" description="Low complexity" evidence="1">
    <location>
        <begin position="650"/>
        <end position="661"/>
    </location>
</feature>
<feature type="compositionally biased region" description="Polar residues" evidence="1">
    <location>
        <begin position="640"/>
        <end position="649"/>
    </location>
</feature>
<dbReference type="OrthoDB" id="5411141at2759"/>
<name>A0A1B8GVV8_9PEZI</name>
<evidence type="ECO:0000313" key="4">
    <source>
        <dbReference type="Proteomes" id="UP000091956"/>
    </source>
</evidence>
<dbReference type="GeneID" id="28835181"/>
<feature type="compositionally biased region" description="Low complexity" evidence="1">
    <location>
        <begin position="286"/>
        <end position="309"/>
    </location>
</feature>
<evidence type="ECO:0000313" key="3">
    <source>
        <dbReference type="EMBL" id="OBT99956.1"/>
    </source>
</evidence>
<sequence>MAPFNHFGAVFSTPLPPVSPPSTKRGVREQRAERRALRDFQPERAPNTSRDSKLRRGRRLSPRQEPAVVDLDSASTGEVSSASDSGSAPAATERGILGDAIAGVGSAVGSAAGAISGSNSDNAPAATERGILGDAIAGVSSVIDSALDPILGGGQSSTAVAAPEKTNAAEVESKSTPVATTASEPEAGAITSNKPSPDAVETSRPAIITTTPTEHTSKSPDAPASSAPPVVAVAGTTGVLSAEAAATPTPSNAGQLTRFNPEFTMAFPTPTAQLQSADRVSLGNSQATGAAGQKAQGQAVDSIVSSDPGSDSDSDDGIDSGVESDDDLDSDYEDDATESRLVAFTTISGTPLSTLSAVLDPTAVRNLPSNVTPVSQTGGQTTIASAAANNKPSPLTPEASNGLIAFGAVGGVLLLSFVVYILLRLRKTDAFGCFNCCGSKRKSQSNASKSLYHASGVFGTAAPSETQTHSRGFSAFFNPMIQLRAAEYEKDPSLGQPYSRNSLIQNAAPIAVSQQPMPSRDDPPPMPVLPPAYRQANGKNPRMSEVSSLSSGFGDAVIDIPESGPTTTYLSNKSAQVLPKPNNQTLGLDLGPRFSWANVPTPRTLGTHRNRDTVNTATTTTSRDSEPRFRTVTSWVNQQTNRVMKNQGDSGASSVSSQERSSVPDVPAVPEAYGGGKHQRMPSAETDVVFRAHPGDEVEIKESSRIPSTLLTRKLRL</sequence>
<organism evidence="3 4">
    <name type="scientific">Pseudogymnoascus verrucosus</name>
    <dbReference type="NCBI Taxonomy" id="342668"/>
    <lineage>
        <taxon>Eukaryota</taxon>
        <taxon>Fungi</taxon>
        <taxon>Dikarya</taxon>
        <taxon>Ascomycota</taxon>
        <taxon>Pezizomycotina</taxon>
        <taxon>Leotiomycetes</taxon>
        <taxon>Thelebolales</taxon>
        <taxon>Thelebolaceae</taxon>
        <taxon>Pseudogymnoascus</taxon>
    </lineage>
</organism>
<proteinExistence type="predicted"/>
<feature type="region of interest" description="Disordered" evidence="1">
    <location>
        <begin position="1"/>
        <end position="91"/>
    </location>
</feature>